<keyword evidence="4" id="KW-1185">Reference proteome</keyword>
<sequence length="239" mass="26659">MGLIEPPGQPVTGRDDVPFPPHSPIPGTYTSLQPLSLSHSSSLFNHLGSDANARLWTYLSRHPPADQASCDTLIAAWSASRDPQYYAVVVPESESDHETAGTPLGIMALLNIVPEHRRLEIGWVILGAALQRTRPATEAFYLLLRRSFDELGYQRVEWKANALNAASLTAAERLGFVSEGTFRKHIICKGKWRDTAWFSVTDDDWPIVKMGFEAWLDPGNFDEAGRQKRGLRECREACK</sequence>
<dbReference type="FunFam" id="3.40.630.30:FF:000047">
    <property type="entry name" value="Acetyltransferase, GNAT family"/>
    <property type="match status" value="1"/>
</dbReference>
<dbReference type="PANTHER" id="PTHR43441">
    <property type="entry name" value="RIBOSOMAL-PROTEIN-SERINE ACETYLTRANSFERASE"/>
    <property type="match status" value="1"/>
</dbReference>
<evidence type="ECO:0000313" key="4">
    <source>
        <dbReference type="Proteomes" id="UP000029964"/>
    </source>
</evidence>
<name>A0A086ST71_HAPC1</name>
<dbReference type="InterPro" id="IPR016181">
    <property type="entry name" value="Acyl_CoA_acyltransferase"/>
</dbReference>
<dbReference type="InterPro" id="IPR000182">
    <property type="entry name" value="GNAT_dom"/>
</dbReference>
<dbReference type="OrthoDB" id="41238at2759"/>
<dbReference type="HOGENOM" id="CLU_013985_1_2_1"/>
<feature type="domain" description="N-acetyltransferase" evidence="2">
    <location>
        <begin position="32"/>
        <end position="177"/>
    </location>
</feature>
<dbReference type="EMBL" id="JPKY01000237">
    <property type="protein sequence ID" value="KFH40303.1"/>
    <property type="molecule type" value="Genomic_DNA"/>
</dbReference>
<protein>
    <recommendedName>
        <fullName evidence="2">N-acetyltransferase domain-containing protein</fullName>
    </recommendedName>
</protein>
<comment type="caution">
    <text evidence="3">The sequence shown here is derived from an EMBL/GenBank/DDBJ whole genome shotgun (WGS) entry which is preliminary data.</text>
</comment>
<dbReference type="GO" id="GO:0008999">
    <property type="term" value="F:protein-N-terminal-alanine acetyltransferase activity"/>
    <property type="evidence" value="ECO:0007669"/>
    <property type="project" value="TreeGrafter"/>
</dbReference>
<dbReference type="InterPro" id="IPR051908">
    <property type="entry name" value="Ribosomal_N-acetyltransferase"/>
</dbReference>
<feature type="region of interest" description="Disordered" evidence="1">
    <location>
        <begin position="1"/>
        <end position="25"/>
    </location>
</feature>
<dbReference type="PANTHER" id="PTHR43441:SF2">
    <property type="entry name" value="FAMILY ACETYLTRANSFERASE, PUTATIVE (AFU_ORTHOLOGUE AFUA_7G00850)-RELATED"/>
    <property type="match status" value="1"/>
</dbReference>
<evidence type="ECO:0000259" key="2">
    <source>
        <dbReference type="Pfam" id="PF13302"/>
    </source>
</evidence>
<reference evidence="4" key="1">
    <citation type="journal article" date="2014" name="Genome Announc.">
        <title>Genome sequence and annotation of Acremonium chrysogenum, producer of the beta-lactam antibiotic cephalosporin C.</title>
        <authorList>
            <person name="Terfehr D."/>
            <person name="Dahlmann T.A."/>
            <person name="Specht T."/>
            <person name="Zadra I."/>
            <person name="Kuernsteiner H."/>
            <person name="Kueck U."/>
        </authorList>
    </citation>
    <scope>NUCLEOTIDE SEQUENCE [LARGE SCALE GENOMIC DNA]</scope>
    <source>
        <strain evidence="4">ATCC 11550 / CBS 779.69 / DSM 880 / IAM 14645 / JCM 23072 / IMI 49137</strain>
    </source>
</reference>
<accession>A0A086ST71</accession>
<proteinExistence type="predicted"/>
<evidence type="ECO:0000256" key="1">
    <source>
        <dbReference type="SAM" id="MobiDB-lite"/>
    </source>
</evidence>
<dbReference type="AlphaFoldDB" id="A0A086ST71"/>
<dbReference type="Proteomes" id="UP000029964">
    <property type="component" value="Unassembled WGS sequence"/>
</dbReference>
<organism evidence="3 4">
    <name type="scientific">Hapsidospora chrysogenum (strain ATCC 11550 / CBS 779.69 / DSM 880 / IAM 14645 / JCM 23072 / IMI 49137)</name>
    <name type="common">Acremonium chrysogenum</name>
    <dbReference type="NCBI Taxonomy" id="857340"/>
    <lineage>
        <taxon>Eukaryota</taxon>
        <taxon>Fungi</taxon>
        <taxon>Dikarya</taxon>
        <taxon>Ascomycota</taxon>
        <taxon>Pezizomycotina</taxon>
        <taxon>Sordariomycetes</taxon>
        <taxon>Hypocreomycetidae</taxon>
        <taxon>Hypocreales</taxon>
        <taxon>Bionectriaceae</taxon>
        <taxon>Hapsidospora</taxon>
    </lineage>
</organism>
<dbReference type="SUPFAM" id="SSF55729">
    <property type="entry name" value="Acyl-CoA N-acyltransferases (Nat)"/>
    <property type="match status" value="1"/>
</dbReference>
<gene>
    <name evidence="3" type="ORF">ACRE_090350</name>
</gene>
<evidence type="ECO:0000313" key="3">
    <source>
        <dbReference type="EMBL" id="KFH40303.1"/>
    </source>
</evidence>
<dbReference type="GO" id="GO:1990189">
    <property type="term" value="F:protein N-terminal-serine acetyltransferase activity"/>
    <property type="evidence" value="ECO:0007669"/>
    <property type="project" value="TreeGrafter"/>
</dbReference>
<dbReference type="Gene3D" id="3.40.630.30">
    <property type="match status" value="1"/>
</dbReference>
<dbReference type="Pfam" id="PF13302">
    <property type="entry name" value="Acetyltransf_3"/>
    <property type="match status" value="1"/>
</dbReference>